<feature type="domain" description="MYND-type" evidence="6">
    <location>
        <begin position="48"/>
        <end position="87"/>
    </location>
</feature>
<dbReference type="PROSITE" id="PS50280">
    <property type="entry name" value="SET"/>
    <property type="match status" value="1"/>
</dbReference>
<dbReference type="SUPFAM" id="SSF82199">
    <property type="entry name" value="SET domain"/>
    <property type="match status" value="1"/>
</dbReference>
<dbReference type="GO" id="GO:0008270">
    <property type="term" value="F:zinc ion binding"/>
    <property type="evidence" value="ECO:0007669"/>
    <property type="project" value="UniProtKB-KW"/>
</dbReference>
<dbReference type="SUPFAM" id="SSF144232">
    <property type="entry name" value="HIT/MYND zinc finger-like"/>
    <property type="match status" value="1"/>
</dbReference>
<gene>
    <name evidence="7" type="primary">AlNc14C241G9462</name>
    <name evidence="7" type="ORF">ALNC14_106010</name>
</gene>
<organism evidence="7">
    <name type="scientific">Albugo laibachii Nc14</name>
    <dbReference type="NCBI Taxonomy" id="890382"/>
    <lineage>
        <taxon>Eukaryota</taxon>
        <taxon>Sar</taxon>
        <taxon>Stramenopiles</taxon>
        <taxon>Oomycota</taxon>
        <taxon>Peronosporomycetes</taxon>
        <taxon>Albuginales</taxon>
        <taxon>Albuginaceae</taxon>
        <taxon>Albugo</taxon>
    </lineage>
</organism>
<dbReference type="EMBL" id="FR824286">
    <property type="protein sequence ID" value="CCA24457.1"/>
    <property type="molecule type" value="Genomic_DNA"/>
</dbReference>
<keyword evidence="1" id="KW-0479">Metal-binding</keyword>
<sequence length="465" mass="53339">MILEYKASIQHNWMQWRLQSNSAEEGSRVLSSLPFAKVLSVTYWQKRCSVCFQQLHCVSRCGACHIAHYCSKNCQKDDWRLDHRIECATFRQLATLRLHSDQISDLLLLGRVVRRIDGIEPLAKDGILPDKANATSVFPMDSMWHSVDLTNETHLISLLAQKLGLVRESWHVRDLQEMLARFQCNNFCILDENFFEVGAGCYPLGAMVNHSCDPNCVTIFARGSAQLELWAMKSIGKDEEVTISYVDPANCMNKRRKYLQKRYHFDCRCQRCYCKASHAATIDTFLVADENGIPSEKWSLNEATKRGTVLSQITGKIEEFRVCEKLTRKCAILADIDSDFVRNVFTHLHMYNIDAFRLQARLFSDLTIMIAESQSGNSREFAELEFVQQKALVYGYRISKFYAFVYPALHPLSNLHNIRMGELALLYTPNADTSADLKKILRREWLKNGKGGLEKIFGPKHNLAD</sequence>
<keyword evidence="2 4" id="KW-0863">Zinc-finger</keyword>
<dbReference type="Gene3D" id="6.10.140.2220">
    <property type="match status" value="1"/>
</dbReference>
<evidence type="ECO:0000259" key="5">
    <source>
        <dbReference type="PROSITE" id="PS50280"/>
    </source>
</evidence>
<dbReference type="Gene3D" id="2.170.270.10">
    <property type="entry name" value="SET domain"/>
    <property type="match status" value="1"/>
</dbReference>
<proteinExistence type="predicted"/>
<evidence type="ECO:0000256" key="2">
    <source>
        <dbReference type="ARBA" id="ARBA00022771"/>
    </source>
</evidence>
<evidence type="ECO:0000313" key="7">
    <source>
        <dbReference type="EMBL" id="CCA24457.1"/>
    </source>
</evidence>
<dbReference type="InterPro" id="IPR002893">
    <property type="entry name" value="Znf_MYND"/>
</dbReference>
<dbReference type="PANTHER" id="PTHR12197:SF251">
    <property type="entry name" value="EG:BACR7C10.4 PROTEIN"/>
    <property type="match status" value="1"/>
</dbReference>
<reference evidence="7" key="1">
    <citation type="journal article" date="2011" name="PLoS Biol.">
        <title>Gene gain and loss during evolution of obligate parasitism in the white rust pathogen of Arabidopsis thaliana.</title>
        <authorList>
            <person name="Kemen E."/>
            <person name="Gardiner A."/>
            <person name="Schultz-Larsen T."/>
            <person name="Kemen A.C."/>
            <person name="Balmuth A.L."/>
            <person name="Robert-Seilaniantz A."/>
            <person name="Bailey K."/>
            <person name="Holub E."/>
            <person name="Studholme D.J."/>
            <person name="Maclean D."/>
            <person name="Jones J.D."/>
        </authorList>
    </citation>
    <scope>NUCLEOTIDE SEQUENCE</scope>
</reference>
<dbReference type="PROSITE" id="PS50865">
    <property type="entry name" value="ZF_MYND_2"/>
    <property type="match status" value="1"/>
</dbReference>
<feature type="domain" description="SET" evidence="5">
    <location>
        <begin position="46"/>
        <end position="246"/>
    </location>
</feature>
<dbReference type="InterPro" id="IPR050869">
    <property type="entry name" value="H3K4_H4K5_MeTrfase"/>
</dbReference>
<accession>F0WSX3</accession>
<evidence type="ECO:0000259" key="6">
    <source>
        <dbReference type="PROSITE" id="PS50865"/>
    </source>
</evidence>
<dbReference type="GO" id="GO:0005634">
    <property type="term" value="C:nucleus"/>
    <property type="evidence" value="ECO:0007669"/>
    <property type="project" value="TreeGrafter"/>
</dbReference>
<dbReference type="PROSITE" id="PS01360">
    <property type="entry name" value="ZF_MYND_1"/>
    <property type="match status" value="1"/>
</dbReference>
<dbReference type="PANTHER" id="PTHR12197">
    <property type="entry name" value="HISTONE-LYSINE N-METHYLTRANSFERASE SMYD"/>
    <property type="match status" value="1"/>
</dbReference>
<dbReference type="Pfam" id="PF00856">
    <property type="entry name" value="SET"/>
    <property type="match status" value="1"/>
</dbReference>
<keyword evidence="3" id="KW-0862">Zinc</keyword>
<dbReference type="InterPro" id="IPR001214">
    <property type="entry name" value="SET_dom"/>
</dbReference>
<dbReference type="InterPro" id="IPR046341">
    <property type="entry name" value="SET_dom_sf"/>
</dbReference>
<dbReference type="Gene3D" id="1.10.220.160">
    <property type="match status" value="1"/>
</dbReference>
<dbReference type="Pfam" id="PF01753">
    <property type="entry name" value="zf-MYND"/>
    <property type="match status" value="1"/>
</dbReference>
<protein>
    <submittedName>
        <fullName evidence="7">Uncharacterized protein AlNc14C241G9462</fullName>
    </submittedName>
</protein>
<evidence type="ECO:0000256" key="1">
    <source>
        <dbReference type="ARBA" id="ARBA00022723"/>
    </source>
</evidence>
<name>F0WSX3_9STRA</name>
<dbReference type="AlphaFoldDB" id="F0WSX3"/>
<evidence type="ECO:0000256" key="4">
    <source>
        <dbReference type="PROSITE-ProRule" id="PRU00134"/>
    </source>
</evidence>
<evidence type="ECO:0000256" key="3">
    <source>
        <dbReference type="ARBA" id="ARBA00022833"/>
    </source>
</evidence>
<reference evidence="7" key="2">
    <citation type="submission" date="2011-02" db="EMBL/GenBank/DDBJ databases">
        <authorList>
            <person name="MacLean D."/>
        </authorList>
    </citation>
    <scope>NUCLEOTIDE SEQUENCE</scope>
</reference>
<dbReference type="HOGENOM" id="CLU_018406_2_0_1"/>